<evidence type="ECO:0000313" key="2">
    <source>
        <dbReference type="EMBL" id="TDL25899.1"/>
    </source>
</evidence>
<dbReference type="OrthoDB" id="269872at2759"/>
<sequence>MYRNLLATLSASMSRSHASRELKWMRESLCTEFNGTLTPESVKTLEDMVSRRARGEPLQYILGSQPFGPLDLIVRPPTLIPRPETEDWTIRLAGEISPTKASPITMLDLCTGSGCIPLLLNYLWPSGSNHAICVDVSQDALNLAHENAVRCGISVEFANEGSPTSTKSASILLLLDDVLRSNFPERLANLGEPSFDLITANPPYIPLAEYVNLNSTVKMYEDHRALLGDPNHTCHGEGLSFYRAFATQVRRYDLLKDCGMIVLEVGENQSDEVQRLMLNDAKMQRTAVWRDPWGKERVVVAWKSTG</sequence>
<dbReference type="EMBL" id="ML170162">
    <property type="protein sequence ID" value="TDL25899.1"/>
    <property type="molecule type" value="Genomic_DNA"/>
</dbReference>
<protein>
    <submittedName>
        <fullName evidence="2">S-adenosyl-L-methionine-dependent methyltransferase</fullName>
    </submittedName>
</protein>
<feature type="domain" description="Release factor glutamine methyltransferase N-terminal" evidence="1">
    <location>
        <begin position="22"/>
        <end position="63"/>
    </location>
</feature>
<dbReference type="Pfam" id="PF17827">
    <property type="entry name" value="PrmC_N"/>
    <property type="match status" value="1"/>
</dbReference>
<dbReference type="STRING" id="50990.A0A4Y7QGC8"/>
<evidence type="ECO:0000259" key="1">
    <source>
        <dbReference type="Pfam" id="PF17827"/>
    </source>
</evidence>
<dbReference type="Proteomes" id="UP000294933">
    <property type="component" value="Unassembled WGS sequence"/>
</dbReference>
<dbReference type="SUPFAM" id="SSF53335">
    <property type="entry name" value="S-adenosyl-L-methionine-dependent methyltransferases"/>
    <property type="match status" value="1"/>
</dbReference>
<reference evidence="2 3" key="1">
    <citation type="submission" date="2018-06" db="EMBL/GenBank/DDBJ databases">
        <title>A transcriptomic atlas of mushroom development highlights an independent origin of complex multicellularity.</title>
        <authorList>
            <consortium name="DOE Joint Genome Institute"/>
            <person name="Krizsan K."/>
            <person name="Almasi E."/>
            <person name="Merenyi Z."/>
            <person name="Sahu N."/>
            <person name="Viragh M."/>
            <person name="Koszo T."/>
            <person name="Mondo S."/>
            <person name="Kiss B."/>
            <person name="Balint B."/>
            <person name="Kues U."/>
            <person name="Barry K."/>
            <person name="Hegedus J.C."/>
            <person name="Henrissat B."/>
            <person name="Johnson J."/>
            <person name="Lipzen A."/>
            <person name="Ohm R."/>
            <person name="Nagy I."/>
            <person name="Pangilinan J."/>
            <person name="Yan J."/>
            <person name="Xiong Y."/>
            <person name="Grigoriev I.V."/>
            <person name="Hibbett D.S."/>
            <person name="Nagy L.G."/>
        </authorList>
    </citation>
    <scope>NUCLEOTIDE SEQUENCE [LARGE SCALE GENOMIC DNA]</scope>
    <source>
        <strain evidence="2 3">SZMC22713</strain>
    </source>
</reference>
<keyword evidence="2" id="KW-0808">Transferase</keyword>
<accession>A0A4Y7QGC8</accession>
<dbReference type="Gene3D" id="1.10.8.10">
    <property type="entry name" value="DNA helicase RuvA subunit, C-terminal domain"/>
    <property type="match status" value="1"/>
</dbReference>
<dbReference type="GO" id="GO:0005739">
    <property type="term" value="C:mitochondrion"/>
    <property type="evidence" value="ECO:0007669"/>
    <property type="project" value="TreeGrafter"/>
</dbReference>
<evidence type="ECO:0000313" key="3">
    <source>
        <dbReference type="Proteomes" id="UP000294933"/>
    </source>
</evidence>
<name>A0A4Y7QGC8_9AGAM</name>
<dbReference type="PANTHER" id="PTHR18895">
    <property type="entry name" value="HEMK METHYLTRANSFERASE"/>
    <property type="match status" value="1"/>
</dbReference>
<dbReference type="VEuPathDB" id="FungiDB:BD410DRAFT_783880"/>
<dbReference type="Gene3D" id="3.40.50.150">
    <property type="entry name" value="Vaccinia Virus protein VP39"/>
    <property type="match status" value="1"/>
</dbReference>
<gene>
    <name evidence="2" type="ORF">BD410DRAFT_783880</name>
</gene>
<dbReference type="InterPro" id="IPR029063">
    <property type="entry name" value="SAM-dependent_MTases_sf"/>
</dbReference>
<dbReference type="CDD" id="cd02440">
    <property type="entry name" value="AdoMet_MTases"/>
    <property type="match status" value="1"/>
</dbReference>
<dbReference type="AlphaFoldDB" id="A0A4Y7QGC8"/>
<dbReference type="GO" id="GO:0032259">
    <property type="term" value="P:methylation"/>
    <property type="evidence" value="ECO:0007669"/>
    <property type="project" value="UniProtKB-KW"/>
</dbReference>
<dbReference type="InterPro" id="IPR040758">
    <property type="entry name" value="PrmC_N"/>
</dbReference>
<dbReference type="PANTHER" id="PTHR18895:SF74">
    <property type="entry name" value="MTRF1L RELEASE FACTOR GLUTAMINE METHYLTRANSFERASE"/>
    <property type="match status" value="1"/>
</dbReference>
<keyword evidence="2" id="KW-0489">Methyltransferase</keyword>
<dbReference type="GO" id="GO:0008168">
    <property type="term" value="F:methyltransferase activity"/>
    <property type="evidence" value="ECO:0007669"/>
    <property type="project" value="UniProtKB-KW"/>
</dbReference>
<organism evidence="2 3">
    <name type="scientific">Rickenella mellea</name>
    <dbReference type="NCBI Taxonomy" id="50990"/>
    <lineage>
        <taxon>Eukaryota</taxon>
        <taxon>Fungi</taxon>
        <taxon>Dikarya</taxon>
        <taxon>Basidiomycota</taxon>
        <taxon>Agaricomycotina</taxon>
        <taxon>Agaricomycetes</taxon>
        <taxon>Hymenochaetales</taxon>
        <taxon>Rickenellaceae</taxon>
        <taxon>Rickenella</taxon>
    </lineage>
</organism>
<proteinExistence type="predicted"/>
<keyword evidence="3" id="KW-1185">Reference proteome</keyword>
<dbReference type="InterPro" id="IPR050320">
    <property type="entry name" value="N5-glutamine_MTase"/>
</dbReference>